<evidence type="ECO:0000313" key="2">
    <source>
        <dbReference type="EMBL" id="KAF4678418.1"/>
    </source>
</evidence>
<sequence>MVFLDKCCIPQKDPIARSYGISKLADYLQASDKLLILWSPDYLNRLWCVYELAVFLQTHDEDDVILVNLDHLQLCVSLMLLQFLSILILGVTEFFGYGEQLHIGFALSLASSFLIGRGAFVCGEEWQKFCSRVKCFSVHKAKCSSLADYSYLKQLVTDMYGSEAEFAAVVKRLWLGEGEGKHLPEWLFAGASLRIITAPYIPVIVCFAVQYIICGFRGGIEPSVPIYPPGVPYEPLPGKIHTMLWTSRLSIIPVLMLCFRAPLMLLVGHKLATTGWISEKVDKWCRGIAFAMCFGVYNCLTQMICGLRIFNHPLYWPAISGLTNEASLFVCGIVVVTTVSLILRRSYAYELLRDSS</sequence>
<dbReference type="Gene3D" id="3.40.50.10140">
    <property type="entry name" value="Toll/interleukin-1 receptor homology (TIR) domain"/>
    <property type="match status" value="1"/>
</dbReference>
<protein>
    <recommendedName>
        <fullName evidence="4">TIR domain-containing protein</fullName>
    </recommendedName>
</protein>
<reference evidence="2 3" key="1">
    <citation type="submission" date="2020-04" db="EMBL/GenBank/DDBJ databases">
        <title>Perkinsus olseni comparative genomics.</title>
        <authorList>
            <person name="Bogema D.R."/>
        </authorList>
    </citation>
    <scope>NUCLEOTIDE SEQUENCE [LARGE SCALE GENOMIC DNA]</scope>
    <source>
        <strain evidence="2">00978-12</strain>
    </source>
</reference>
<feature type="transmembrane region" description="Helical" evidence="1">
    <location>
        <begin position="288"/>
        <end position="310"/>
    </location>
</feature>
<gene>
    <name evidence="2" type="ORF">FOZ60_016757</name>
</gene>
<proteinExistence type="predicted"/>
<evidence type="ECO:0000313" key="3">
    <source>
        <dbReference type="Proteomes" id="UP000541610"/>
    </source>
</evidence>
<feature type="transmembrane region" description="Helical" evidence="1">
    <location>
        <begin position="101"/>
        <end position="122"/>
    </location>
</feature>
<dbReference type="InterPro" id="IPR035897">
    <property type="entry name" value="Toll_tir_struct_dom_sf"/>
</dbReference>
<keyword evidence="1" id="KW-0812">Transmembrane</keyword>
<organism evidence="2 3">
    <name type="scientific">Perkinsus olseni</name>
    <name type="common">Perkinsus atlanticus</name>
    <dbReference type="NCBI Taxonomy" id="32597"/>
    <lineage>
        <taxon>Eukaryota</taxon>
        <taxon>Sar</taxon>
        <taxon>Alveolata</taxon>
        <taxon>Perkinsozoa</taxon>
        <taxon>Perkinsea</taxon>
        <taxon>Perkinsida</taxon>
        <taxon>Perkinsidae</taxon>
        <taxon>Perkinsus</taxon>
    </lineage>
</organism>
<evidence type="ECO:0000256" key="1">
    <source>
        <dbReference type="SAM" id="Phobius"/>
    </source>
</evidence>
<dbReference type="Proteomes" id="UP000541610">
    <property type="component" value="Unassembled WGS sequence"/>
</dbReference>
<comment type="caution">
    <text evidence="2">The sequence shown here is derived from an EMBL/GenBank/DDBJ whole genome shotgun (WGS) entry which is preliminary data.</text>
</comment>
<dbReference type="AlphaFoldDB" id="A0A7J6N3B5"/>
<feature type="transmembrane region" description="Helical" evidence="1">
    <location>
        <begin position="322"/>
        <end position="343"/>
    </location>
</feature>
<name>A0A7J6N3B5_PEROL</name>
<feature type="transmembrane region" description="Helical" evidence="1">
    <location>
        <begin position="74"/>
        <end position="95"/>
    </location>
</feature>
<keyword evidence="1" id="KW-0472">Membrane</keyword>
<dbReference type="SUPFAM" id="SSF52200">
    <property type="entry name" value="Toll/Interleukin receptor TIR domain"/>
    <property type="match status" value="1"/>
</dbReference>
<dbReference type="EMBL" id="JABANP010000903">
    <property type="protein sequence ID" value="KAF4678418.1"/>
    <property type="molecule type" value="Genomic_DNA"/>
</dbReference>
<feature type="transmembrane region" description="Helical" evidence="1">
    <location>
        <begin position="240"/>
        <end position="267"/>
    </location>
</feature>
<keyword evidence="1" id="KW-1133">Transmembrane helix</keyword>
<feature type="transmembrane region" description="Helical" evidence="1">
    <location>
        <begin position="200"/>
        <end position="220"/>
    </location>
</feature>
<accession>A0A7J6N3B5</accession>
<evidence type="ECO:0008006" key="4">
    <source>
        <dbReference type="Google" id="ProtNLM"/>
    </source>
</evidence>